<dbReference type="GO" id="GO:0000455">
    <property type="term" value="P:enzyme-directed rRNA pseudouridine synthesis"/>
    <property type="evidence" value="ECO:0007669"/>
    <property type="project" value="TreeGrafter"/>
</dbReference>
<dbReference type="EMBL" id="JNBS01004842">
    <property type="protein sequence ID" value="OQR82083.1"/>
    <property type="molecule type" value="Genomic_DNA"/>
</dbReference>
<comment type="caution">
    <text evidence="2">The sequence shown here is derived from an EMBL/GenBank/DDBJ whole genome shotgun (WGS) entry which is preliminary data.</text>
</comment>
<evidence type="ECO:0000313" key="3">
    <source>
        <dbReference type="Proteomes" id="UP000243217"/>
    </source>
</evidence>
<dbReference type="GO" id="GO:0003723">
    <property type="term" value="F:RNA binding"/>
    <property type="evidence" value="ECO:0007669"/>
    <property type="project" value="InterPro"/>
</dbReference>
<keyword evidence="3" id="KW-1185">Reference proteome</keyword>
<dbReference type="GO" id="GO:0009982">
    <property type="term" value="F:pseudouridine synthase activity"/>
    <property type="evidence" value="ECO:0007669"/>
    <property type="project" value="InterPro"/>
</dbReference>
<dbReference type="SUPFAM" id="SSF55120">
    <property type="entry name" value="Pseudouridine synthase"/>
    <property type="match status" value="1"/>
</dbReference>
<feature type="domain" description="Pseudouridine synthase RsuA/RluA-like" evidence="1">
    <location>
        <begin position="135"/>
        <end position="276"/>
    </location>
</feature>
<accession>A0A1V9Y8P9</accession>
<dbReference type="InterPro" id="IPR020103">
    <property type="entry name" value="PsdUridine_synth_cat_dom_sf"/>
</dbReference>
<dbReference type="PANTHER" id="PTHR21600">
    <property type="entry name" value="MITOCHONDRIAL RNA PSEUDOURIDINE SYNTHASE"/>
    <property type="match status" value="1"/>
</dbReference>
<proteinExistence type="predicted"/>
<gene>
    <name evidence="2" type="ORF">THRCLA_11147</name>
</gene>
<dbReference type="Pfam" id="PF00849">
    <property type="entry name" value="PseudoU_synth_2"/>
    <property type="match status" value="1"/>
</dbReference>
<sequence>MVIKRKHQKEESGNEIVVKEVLALALKDLNLSVDVRLHQLNVKDGFTPITTDIPLRVFHAKSINGSMADVGNALLKAVQMHLSAVHIAGFSIVSVEIDSTGSRLVFYTRQTLPAVLEGVVLDPRIKILYIDDAIAVVDKPANFLSVEGVDHPTSVYSLLKLKYPQVRMVHRLDYETSGILVVALTLEAAQHLNTQFREKTIQKQYHALIHGSLEPTSGNIEIKICPDPNHRVKQMIDENYGKNSLTNYKQLSSHDGTSYVELNPISGRTHQLRIHLYFKGCPIIGDSLYYLDDAEEKSI</sequence>
<dbReference type="AlphaFoldDB" id="A0A1V9Y8P9"/>
<protein>
    <submittedName>
        <fullName evidence="2">23S rRNA/tRNA pseudouridine synthase A</fullName>
    </submittedName>
</protein>
<dbReference type="CDD" id="cd02869">
    <property type="entry name" value="PseudoU_synth_RluA_like"/>
    <property type="match status" value="1"/>
</dbReference>
<reference evidence="2 3" key="1">
    <citation type="journal article" date="2014" name="Genome Biol. Evol.">
        <title>The secreted proteins of Achlya hypogyna and Thraustotheca clavata identify the ancestral oomycete secretome and reveal gene acquisitions by horizontal gene transfer.</title>
        <authorList>
            <person name="Misner I."/>
            <person name="Blouin N."/>
            <person name="Leonard G."/>
            <person name="Richards T.A."/>
            <person name="Lane C.E."/>
        </authorList>
    </citation>
    <scope>NUCLEOTIDE SEQUENCE [LARGE SCALE GENOMIC DNA]</scope>
    <source>
        <strain evidence="2 3">ATCC 34112</strain>
    </source>
</reference>
<dbReference type="InterPro" id="IPR006145">
    <property type="entry name" value="PsdUridine_synth_RsuA/RluA"/>
</dbReference>
<evidence type="ECO:0000259" key="1">
    <source>
        <dbReference type="Pfam" id="PF00849"/>
    </source>
</evidence>
<dbReference type="InterPro" id="IPR006224">
    <property type="entry name" value="PsdUridine_synth_RluA-like_CS"/>
</dbReference>
<evidence type="ECO:0000313" key="2">
    <source>
        <dbReference type="EMBL" id="OQR82083.1"/>
    </source>
</evidence>
<dbReference type="PROSITE" id="PS01129">
    <property type="entry name" value="PSI_RLU"/>
    <property type="match status" value="1"/>
</dbReference>
<dbReference type="OrthoDB" id="418349at2759"/>
<dbReference type="PANTHER" id="PTHR21600:SF89">
    <property type="entry name" value="RIBOSOMAL LARGE SUBUNIT PSEUDOURIDINE SYNTHASE A"/>
    <property type="match status" value="1"/>
</dbReference>
<name>A0A1V9Y8P9_9STRA</name>
<dbReference type="STRING" id="74557.A0A1V9Y8P9"/>
<organism evidence="2 3">
    <name type="scientific">Thraustotheca clavata</name>
    <dbReference type="NCBI Taxonomy" id="74557"/>
    <lineage>
        <taxon>Eukaryota</taxon>
        <taxon>Sar</taxon>
        <taxon>Stramenopiles</taxon>
        <taxon>Oomycota</taxon>
        <taxon>Saprolegniomycetes</taxon>
        <taxon>Saprolegniales</taxon>
        <taxon>Achlyaceae</taxon>
        <taxon>Thraustotheca</taxon>
    </lineage>
</organism>
<feature type="non-terminal residue" evidence="2">
    <location>
        <position position="299"/>
    </location>
</feature>
<dbReference type="Gene3D" id="3.30.2350.10">
    <property type="entry name" value="Pseudouridine synthase"/>
    <property type="match status" value="1"/>
</dbReference>
<dbReference type="Proteomes" id="UP000243217">
    <property type="component" value="Unassembled WGS sequence"/>
</dbReference>
<dbReference type="InterPro" id="IPR050188">
    <property type="entry name" value="RluA_PseudoU_synthase"/>
</dbReference>